<name>A0A6A4M768_9ERIC</name>
<dbReference type="OrthoDB" id="1729979at2759"/>
<dbReference type="GO" id="GO:0010088">
    <property type="term" value="P:phloem development"/>
    <property type="evidence" value="ECO:0007669"/>
    <property type="project" value="InterPro"/>
</dbReference>
<feature type="domain" description="Sieve element occlusion N-terminal" evidence="1">
    <location>
        <begin position="28"/>
        <end position="315"/>
    </location>
</feature>
<dbReference type="InterPro" id="IPR027942">
    <property type="entry name" value="SEO_N"/>
</dbReference>
<evidence type="ECO:0000313" key="3">
    <source>
        <dbReference type="Proteomes" id="UP000428333"/>
    </source>
</evidence>
<evidence type="ECO:0000259" key="1">
    <source>
        <dbReference type="Pfam" id="PF14576"/>
    </source>
</evidence>
<feature type="non-terminal residue" evidence="2">
    <location>
        <position position="1"/>
    </location>
</feature>
<comment type="caution">
    <text evidence="2">The sequence shown here is derived from an EMBL/GenBank/DDBJ whole genome shotgun (WGS) entry which is preliminary data.</text>
</comment>
<dbReference type="AlphaFoldDB" id="A0A6A4M768"/>
<proteinExistence type="predicted"/>
<dbReference type="Proteomes" id="UP000428333">
    <property type="component" value="Linkage Group LG01"/>
</dbReference>
<dbReference type="PANTHER" id="PTHR33232">
    <property type="entry name" value="PROTEIN SIEVE ELEMENT OCCLUSION B-LIKE"/>
    <property type="match status" value="1"/>
</dbReference>
<dbReference type="Pfam" id="PF14576">
    <property type="entry name" value="SEO_N"/>
    <property type="match status" value="1"/>
</dbReference>
<keyword evidence="3" id="KW-1185">Reference proteome</keyword>
<accession>A0A6A4M768</accession>
<reference evidence="2 3" key="1">
    <citation type="journal article" date="2019" name="Genome Biol. Evol.">
        <title>The Rhododendron genome and chromosomal organization provide insight into shared whole-genome duplications across the heath family (Ericaceae).</title>
        <authorList>
            <person name="Soza V.L."/>
            <person name="Lindsley D."/>
            <person name="Waalkes A."/>
            <person name="Ramage E."/>
            <person name="Patwardhan R.P."/>
            <person name="Burton J.N."/>
            <person name="Adey A."/>
            <person name="Kumar A."/>
            <person name="Qiu R."/>
            <person name="Shendure J."/>
            <person name="Hall B."/>
        </authorList>
    </citation>
    <scope>NUCLEOTIDE SEQUENCE [LARGE SCALE GENOMIC DNA]</scope>
    <source>
        <strain evidence="2">RSF 1966-606</strain>
    </source>
</reference>
<dbReference type="EMBL" id="QEFC01000091">
    <property type="protein sequence ID" value="KAE9466425.1"/>
    <property type="molecule type" value="Genomic_DNA"/>
</dbReference>
<protein>
    <recommendedName>
        <fullName evidence="1">Sieve element occlusion N-terminal domain-containing protein</fullName>
    </recommendedName>
</protein>
<dbReference type="InterPro" id="IPR039299">
    <property type="entry name" value="SEOA"/>
</dbReference>
<organism evidence="2 3">
    <name type="scientific">Rhododendron williamsianum</name>
    <dbReference type="NCBI Taxonomy" id="262921"/>
    <lineage>
        <taxon>Eukaryota</taxon>
        <taxon>Viridiplantae</taxon>
        <taxon>Streptophyta</taxon>
        <taxon>Embryophyta</taxon>
        <taxon>Tracheophyta</taxon>
        <taxon>Spermatophyta</taxon>
        <taxon>Magnoliopsida</taxon>
        <taxon>eudicotyledons</taxon>
        <taxon>Gunneridae</taxon>
        <taxon>Pentapetalae</taxon>
        <taxon>asterids</taxon>
        <taxon>Ericales</taxon>
        <taxon>Ericaceae</taxon>
        <taxon>Ericoideae</taxon>
        <taxon>Rhodoreae</taxon>
        <taxon>Rhododendron</taxon>
    </lineage>
</organism>
<evidence type="ECO:0000313" key="2">
    <source>
        <dbReference type="EMBL" id="KAE9466425.1"/>
    </source>
</evidence>
<dbReference type="PANTHER" id="PTHR33232:SF9">
    <property type="entry name" value="PROTEIN SIEVE ELEMENT OCCLUSION B"/>
    <property type="match status" value="1"/>
</dbReference>
<gene>
    <name evidence="2" type="ORF">C3L33_01661</name>
</gene>
<sequence>MAGKLVLPGNNTSMQQLIKSDRSMFMASDDNAMLKQIQATHSPDGRDIDVKPILNIVEDILSRATLTVDSILPGVIHGQIQNVEDKAQQSSAIAMLDALSYIIDRISCEIAYKCLGGGDGHQTTVSLLNMLSNYSWDAKLVLTLAAFALHYGEFWLLAQIYSSNQLAKAMAILKQLPIIMEHSGPLKPKFDALNNLIRAMLDLTSCIVAFKEIPSAYVAHDEPALAAAANTIPTAVYWTMRGVVACAAQISSLTSMGHEYGTSTMEAWELSTLAHKINNINEHLMKQLNICNQLIEEKRNNEAYEALHKIFEMVHIDNMRVLKALIYARDDQPPLFDGSSKRRVNLDVLRRKNVLLLISSLDISPDELSILEQIYNESRQHATRLDNLYEVVWIPIVDRSVQRWTDPMQKQLQADRSVQQWTDPMQKQLQADRSVQQFATDRSVQQADPMQKQLQADRSVQQFATDRSVQQADPMQKQLQADRSVQQWTEPMQKQFESLQSTMPWSPLWTLISKVGRRSYSS</sequence>